<feature type="compositionally biased region" description="Low complexity" evidence="6">
    <location>
        <begin position="510"/>
        <end position="528"/>
    </location>
</feature>
<dbReference type="AlphaFoldDB" id="A0A7J7JHH4"/>
<evidence type="ECO:0000256" key="1">
    <source>
        <dbReference type="ARBA" id="ARBA00007597"/>
    </source>
</evidence>
<proteinExistence type="inferred from homology"/>
<evidence type="ECO:0000256" key="4">
    <source>
        <dbReference type="ARBA" id="ARBA00023306"/>
    </source>
</evidence>
<dbReference type="GO" id="GO:0051301">
    <property type="term" value="P:cell division"/>
    <property type="evidence" value="ECO:0007669"/>
    <property type="project" value="UniProtKB-KW"/>
</dbReference>
<keyword evidence="9" id="KW-1185">Reference proteome</keyword>
<dbReference type="PROSITE" id="PS50297">
    <property type="entry name" value="ANK_REP_REGION"/>
    <property type="match status" value="1"/>
</dbReference>
<protein>
    <submittedName>
        <fullName evidence="8">ANKLE2</fullName>
    </submittedName>
</protein>
<organism evidence="8 9">
    <name type="scientific">Bugula neritina</name>
    <name type="common">Brown bryozoan</name>
    <name type="synonym">Sertularia neritina</name>
    <dbReference type="NCBI Taxonomy" id="10212"/>
    <lineage>
        <taxon>Eukaryota</taxon>
        <taxon>Metazoa</taxon>
        <taxon>Spiralia</taxon>
        <taxon>Lophotrochozoa</taxon>
        <taxon>Bryozoa</taxon>
        <taxon>Gymnolaemata</taxon>
        <taxon>Cheilostomatida</taxon>
        <taxon>Flustrina</taxon>
        <taxon>Buguloidea</taxon>
        <taxon>Bugulidae</taxon>
        <taxon>Bugula</taxon>
    </lineage>
</organism>
<dbReference type="GO" id="GO:0051721">
    <property type="term" value="F:protein phosphatase 2A binding"/>
    <property type="evidence" value="ECO:0007669"/>
    <property type="project" value="TreeGrafter"/>
</dbReference>
<keyword evidence="3 5" id="KW-0040">ANK repeat</keyword>
<evidence type="ECO:0000256" key="6">
    <source>
        <dbReference type="SAM" id="MobiDB-lite"/>
    </source>
</evidence>
<feature type="region of interest" description="Disordered" evidence="6">
    <location>
        <begin position="510"/>
        <end position="539"/>
    </location>
</feature>
<dbReference type="SUPFAM" id="SSF48403">
    <property type="entry name" value="Ankyrin repeat"/>
    <property type="match status" value="1"/>
</dbReference>
<dbReference type="PANTHER" id="PTHR12349:SF4">
    <property type="entry name" value="ANKYRIN REPEAT AND LEM DOMAIN-CONTAINING PROTEIN 2"/>
    <property type="match status" value="1"/>
</dbReference>
<gene>
    <name evidence="8" type="ORF">EB796_016658</name>
</gene>
<evidence type="ECO:0000313" key="9">
    <source>
        <dbReference type="Proteomes" id="UP000593567"/>
    </source>
</evidence>
<sequence>MASGDAPIFYGVQVPPGTVLPEGLQLEPFYTDKMVALQFLRKVKTARMNVFLSREKAEQFQQSITRQNSNSQISVGGKAASPSNGVSTETLPYGSVKIGQLVQLRQAIERGDIDSVRIMIESNPRYLIAAGDTPTILQERYRYNSLHSAAIKGQTDVAELVLNYLNDPKFFAKLYPSDTSESRLSRMSFTLDLYLNTPDKGFNETPLHFAAKYGHVSMVALLVNEPAIDLTRTNNSQQTVADVTCTRSASKANEQAILDILQGQYYISLYRSETNDVAPVVGNPWTPGTYGIHSDRKTFQSPQRSMNGCLPPASPTSLCITSPMRSAHQHRLPTPTRTCSVSYEGSHTADKGMVMKALAGPMSPWKAAQFRKSWATSSSLKKKAHNQSYTLPYSDISRRDPYKGLEVIGRNLAKEFGVPWIEEWDFLNCSTDLQQPGGLAKLEAYIGDLEKHAAESIMVNGRDGKFTGEIDKLWESPPNGEVDNSKETQDHNIAVSHLNASGDELANMFSGLSLHSPTSPSHPSHNSLVPKTPPVNGTKTPVNGIQTPVSYAQAPANDLQTPVRNGKLPAPLPLTSEEDSICLNVSAAQSSFSKTTLECIIPGISPYMDKLRTLWKIGCLRHSGGKVSIPSTELVKEHKVVEEKSIKKCRPIVYLKGSKPCKVDNDVLTALNGVFIDESQYPAVYNWYDNVTSFSIQEQAKWESPVALRHRARLKHLQRKDSLKRKLVLN</sequence>
<dbReference type="Pfam" id="PF24567">
    <property type="entry name" value="ANKLE2_3rd"/>
    <property type="match status" value="1"/>
</dbReference>
<dbReference type="InterPro" id="IPR056237">
    <property type="entry name" value="ANKLE2_3rd"/>
</dbReference>
<dbReference type="Pfam" id="PF00023">
    <property type="entry name" value="Ank"/>
    <property type="match status" value="1"/>
</dbReference>
<dbReference type="GO" id="GO:0005783">
    <property type="term" value="C:endoplasmic reticulum"/>
    <property type="evidence" value="ECO:0007669"/>
    <property type="project" value="TreeGrafter"/>
</dbReference>
<evidence type="ECO:0000313" key="8">
    <source>
        <dbReference type="EMBL" id="KAF6025041.1"/>
    </source>
</evidence>
<dbReference type="SMART" id="SM00248">
    <property type="entry name" value="ANK"/>
    <property type="match status" value="2"/>
</dbReference>
<keyword evidence="2" id="KW-0132">Cell division</keyword>
<evidence type="ECO:0000256" key="3">
    <source>
        <dbReference type="ARBA" id="ARBA00023043"/>
    </source>
</evidence>
<evidence type="ECO:0000256" key="5">
    <source>
        <dbReference type="PROSITE-ProRule" id="PRU00023"/>
    </source>
</evidence>
<dbReference type="Gene3D" id="1.25.40.20">
    <property type="entry name" value="Ankyrin repeat-containing domain"/>
    <property type="match status" value="1"/>
</dbReference>
<feature type="repeat" description="ANK" evidence="5">
    <location>
        <begin position="202"/>
        <end position="227"/>
    </location>
</feature>
<comment type="similarity">
    <text evidence="1">Belongs to the ANKLE2 family.</text>
</comment>
<dbReference type="InterPro" id="IPR002110">
    <property type="entry name" value="Ankyrin_rpt"/>
</dbReference>
<name>A0A7J7JHH4_BUGNE</name>
<accession>A0A7J7JHH4</accession>
<keyword evidence="4" id="KW-0131">Cell cycle</keyword>
<evidence type="ECO:0000256" key="2">
    <source>
        <dbReference type="ARBA" id="ARBA00022618"/>
    </source>
</evidence>
<feature type="compositionally biased region" description="Polar residues" evidence="6">
    <location>
        <begin position="63"/>
        <end position="74"/>
    </location>
</feature>
<feature type="region of interest" description="Disordered" evidence="6">
    <location>
        <begin position="63"/>
        <end position="86"/>
    </location>
</feature>
<dbReference type="Proteomes" id="UP000593567">
    <property type="component" value="Unassembled WGS sequence"/>
</dbReference>
<dbReference type="PANTHER" id="PTHR12349">
    <property type="entry name" value="ANKYRIN REPEAT AND LEM DOMAIN-CONTAINING PROTEIN 2"/>
    <property type="match status" value="1"/>
</dbReference>
<dbReference type="OrthoDB" id="7446186at2759"/>
<dbReference type="EMBL" id="VXIV02002502">
    <property type="protein sequence ID" value="KAF6025041.1"/>
    <property type="molecule type" value="Genomic_DNA"/>
</dbReference>
<feature type="domain" description="ANKLE2 third alpha/beta" evidence="7">
    <location>
        <begin position="344"/>
        <end position="422"/>
    </location>
</feature>
<comment type="caution">
    <text evidence="8">The sequence shown here is derived from an EMBL/GenBank/DDBJ whole genome shotgun (WGS) entry which is preliminary data.</text>
</comment>
<dbReference type="PROSITE" id="PS50088">
    <property type="entry name" value="ANK_REPEAT"/>
    <property type="match status" value="1"/>
</dbReference>
<reference evidence="8" key="1">
    <citation type="submission" date="2020-06" db="EMBL/GenBank/DDBJ databases">
        <title>Draft genome of Bugula neritina, a colonial animal packing powerful symbionts and potential medicines.</title>
        <authorList>
            <person name="Rayko M."/>
        </authorList>
    </citation>
    <scope>NUCLEOTIDE SEQUENCE [LARGE SCALE GENOMIC DNA]</scope>
    <source>
        <strain evidence="8">Kwan_BN1</strain>
    </source>
</reference>
<evidence type="ECO:0000259" key="7">
    <source>
        <dbReference type="Pfam" id="PF24567"/>
    </source>
</evidence>
<dbReference type="InterPro" id="IPR036770">
    <property type="entry name" value="Ankyrin_rpt-contain_sf"/>
</dbReference>